<evidence type="ECO:0000313" key="7">
    <source>
        <dbReference type="Proteomes" id="UP001301350"/>
    </source>
</evidence>
<name>A0AAV9IS67_CYACA</name>
<dbReference type="Gene3D" id="2.60.40.10">
    <property type="entry name" value="Immunoglobulins"/>
    <property type="match status" value="1"/>
</dbReference>
<sequence length="822" mass="90425">MNQRVPGAWRASYGDTLRSRSQASRLANSAETGSTWRTGASAALASPGVATRGRPASYGTILPPPPPPPVQVPFVVPEVDAATLAKRDYVNVELAKRSAEYTQVRDLRFYVATFNVNARPPVVDLTPLLRDHASPGPSPPLDWRDATAAPATSRESAAQTIQQSVSSASMDAGDVAVFGFQEVQRLSGTAAVITDENQGRPWRVLIESLLATSGKYVCVMHKQLVGIMLLVFVRAEHANAVRNLQVLTVGTGIAGLGGNKGGIAARFRLYDTSVCCVCCHLTAHEHNVEKRNADYRAILDKALFENVPGESNTLLPPAAAPASPYSAPDALPPSMSVLDHDVVFLFGDLNYRIALRPEEVMRGIAAADWAYLASFDQLNTCRQAGFAFEPFTEAPLHFAPTYKYKPYEDEYEMDSDNPGALKRTPAWCDRVLYRGQNVRVRSYRRHEVFFSDHRPVSCMLSVPVRQVDRDRRQAVLDRLWRDVNRRENELLPRLAVSDNDLFLGTVRFRVPQQAEFTIRNVGRVPTRWYLPSQHLRRWMRCVPREGHLQPHQQVRVRIEVFVDEYCGYSAAFSEAPRMESVLVVQAEDGAAVFVSLHGRYQRSVYGSLLESLAGRNGGRGIVVPELWLMGDALLRRRWLGTVSGLFVEPCADVAAVETVREALDTGVLSDAARALEHAPPLAVADVLVNFLRYLEVPVVPPPSYETCVAAAAVGDRAAVLQELARAPPAHRNTFVYVVSMVREHLALLRGSLDLAEALARVFGPALLRSNHGGSDHLTERARFFRLFLDAPEADLGGSAAADAPTQPSAAPLYELLFDVQGT</sequence>
<dbReference type="Gene3D" id="3.60.10.10">
    <property type="entry name" value="Endonuclease/exonuclease/phosphatase"/>
    <property type="match status" value="1"/>
</dbReference>
<dbReference type="EMBL" id="JANCYW010000003">
    <property type="protein sequence ID" value="KAK4535026.1"/>
    <property type="molecule type" value="Genomic_DNA"/>
</dbReference>
<dbReference type="SUPFAM" id="SSF48350">
    <property type="entry name" value="GTPase activation domain, GAP"/>
    <property type="match status" value="1"/>
</dbReference>
<dbReference type="InterPro" id="IPR013783">
    <property type="entry name" value="Ig-like_fold"/>
</dbReference>
<evidence type="ECO:0000256" key="3">
    <source>
        <dbReference type="ARBA" id="ARBA00022753"/>
    </source>
</evidence>
<dbReference type="Pfam" id="PF22669">
    <property type="entry name" value="Exo_endo_phos2"/>
    <property type="match status" value="1"/>
</dbReference>
<accession>A0AAV9IS67</accession>
<dbReference type="GO" id="GO:0004439">
    <property type="term" value="F:phosphatidylinositol-4,5-bisphosphate 5-phosphatase activity"/>
    <property type="evidence" value="ECO:0007669"/>
    <property type="project" value="TreeGrafter"/>
</dbReference>
<dbReference type="Gene3D" id="1.10.555.10">
    <property type="entry name" value="Rho GTPase activation protein"/>
    <property type="match status" value="1"/>
</dbReference>
<keyword evidence="4" id="KW-0968">Cytoplasmic vesicle</keyword>
<dbReference type="PROSITE" id="PS50238">
    <property type="entry name" value="RHOGAP"/>
    <property type="match status" value="1"/>
</dbReference>
<dbReference type="InterPro" id="IPR048869">
    <property type="entry name" value="OCRL-1_2_ASH"/>
</dbReference>
<gene>
    <name evidence="6" type="ORF">CDCA_CDCA03G1051</name>
</gene>
<comment type="subcellular location">
    <subcellularLocation>
        <location evidence="2">Cytoplasmic vesicle</location>
        <location evidence="2">Phagosome membrane</location>
    </subcellularLocation>
    <subcellularLocation>
        <location evidence="1">Early endosome membrane</location>
    </subcellularLocation>
</comment>
<comment type="caution">
    <text evidence="6">The sequence shown here is derived from an EMBL/GenBank/DDBJ whole genome shotgun (WGS) entry which is preliminary data.</text>
</comment>
<dbReference type="InterPro" id="IPR000300">
    <property type="entry name" value="IPPc"/>
</dbReference>
<dbReference type="AlphaFoldDB" id="A0AAV9IS67"/>
<dbReference type="Pfam" id="PF21310">
    <property type="entry name" value="OCRL-like_ASH"/>
    <property type="match status" value="1"/>
</dbReference>
<dbReference type="GO" id="GO:0030670">
    <property type="term" value="C:phagocytic vesicle membrane"/>
    <property type="evidence" value="ECO:0007669"/>
    <property type="project" value="UniProtKB-SubCell"/>
</dbReference>
<evidence type="ECO:0000256" key="2">
    <source>
        <dbReference type="ARBA" id="ARBA00004580"/>
    </source>
</evidence>
<dbReference type="SUPFAM" id="SSF56219">
    <property type="entry name" value="DNase I-like"/>
    <property type="match status" value="1"/>
</dbReference>
<dbReference type="GO" id="GO:0031901">
    <property type="term" value="C:early endosome membrane"/>
    <property type="evidence" value="ECO:0007669"/>
    <property type="project" value="UniProtKB-SubCell"/>
</dbReference>
<dbReference type="SMART" id="SM00324">
    <property type="entry name" value="RhoGAP"/>
    <property type="match status" value="1"/>
</dbReference>
<evidence type="ECO:0000259" key="5">
    <source>
        <dbReference type="PROSITE" id="PS50238"/>
    </source>
</evidence>
<organism evidence="6 7">
    <name type="scientific">Cyanidium caldarium</name>
    <name type="common">Red alga</name>
    <dbReference type="NCBI Taxonomy" id="2771"/>
    <lineage>
        <taxon>Eukaryota</taxon>
        <taxon>Rhodophyta</taxon>
        <taxon>Bangiophyceae</taxon>
        <taxon>Cyanidiales</taxon>
        <taxon>Cyanidiaceae</taxon>
        <taxon>Cyanidium</taxon>
    </lineage>
</organism>
<dbReference type="PANTHER" id="PTHR11200:SF240">
    <property type="entry name" value="INOSITOL POLYPHOSPHATE 5-PHOSPHATASE C9G1.10C-RELATED"/>
    <property type="match status" value="1"/>
</dbReference>
<dbReference type="PANTHER" id="PTHR11200">
    <property type="entry name" value="INOSITOL 5-PHOSPHATASE"/>
    <property type="match status" value="1"/>
</dbReference>
<dbReference type="InterPro" id="IPR036691">
    <property type="entry name" value="Endo/exonu/phosph_ase_sf"/>
</dbReference>
<keyword evidence="7" id="KW-1185">Reference proteome</keyword>
<dbReference type="InterPro" id="IPR000198">
    <property type="entry name" value="RhoGAP_dom"/>
</dbReference>
<feature type="domain" description="Rho-GAP" evidence="5">
    <location>
        <begin position="607"/>
        <end position="795"/>
    </location>
</feature>
<evidence type="ECO:0000256" key="4">
    <source>
        <dbReference type="ARBA" id="ARBA00023329"/>
    </source>
</evidence>
<evidence type="ECO:0000256" key="1">
    <source>
        <dbReference type="ARBA" id="ARBA00004146"/>
    </source>
</evidence>
<dbReference type="InterPro" id="IPR046985">
    <property type="entry name" value="IP5"/>
</dbReference>
<proteinExistence type="predicted"/>
<dbReference type="GO" id="GO:0007165">
    <property type="term" value="P:signal transduction"/>
    <property type="evidence" value="ECO:0007669"/>
    <property type="project" value="InterPro"/>
</dbReference>
<dbReference type="SMART" id="SM00128">
    <property type="entry name" value="IPPc"/>
    <property type="match status" value="1"/>
</dbReference>
<dbReference type="GO" id="GO:0046856">
    <property type="term" value="P:phosphatidylinositol dephosphorylation"/>
    <property type="evidence" value="ECO:0007669"/>
    <property type="project" value="InterPro"/>
</dbReference>
<keyword evidence="3" id="KW-0967">Endosome</keyword>
<dbReference type="Pfam" id="PF00620">
    <property type="entry name" value="RhoGAP"/>
    <property type="match status" value="1"/>
</dbReference>
<evidence type="ECO:0000313" key="6">
    <source>
        <dbReference type="EMBL" id="KAK4535026.1"/>
    </source>
</evidence>
<dbReference type="InterPro" id="IPR008936">
    <property type="entry name" value="Rho_GTPase_activation_prot"/>
</dbReference>
<reference evidence="6 7" key="1">
    <citation type="submission" date="2022-07" db="EMBL/GenBank/DDBJ databases">
        <title>Genome-wide signatures of adaptation to extreme environments.</title>
        <authorList>
            <person name="Cho C.H."/>
            <person name="Yoon H.S."/>
        </authorList>
    </citation>
    <scope>NUCLEOTIDE SEQUENCE [LARGE SCALE GENOMIC DNA]</scope>
    <source>
        <strain evidence="6 7">DBV 063 E5</strain>
    </source>
</reference>
<dbReference type="Proteomes" id="UP001301350">
    <property type="component" value="Unassembled WGS sequence"/>
</dbReference>
<protein>
    <recommendedName>
        <fullName evidence="5">Rho-GAP domain-containing protein</fullName>
    </recommendedName>
</protein>